<dbReference type="InterPro" id="IPR011162">
    <property type="entry name" value="MHC_I/II-like_Ag-recog"/>
</dbReference>
<dbReference type="EMBL" id="AAQR03140336">
    <property type="status" value="NOT_ANNOTATED_CDS"/>
    <property type="molecule type" value="Genomic_DNA"/>
</dbReference>
<comment type="subcellular location">
    <subcellularLocation>
        <location evidence="1">Membrane</location>
    </subcellularLocation>
</comment>
<keyword evidence="4" id="KW-0472">Membrane</keyword>
<evidence type="ECO:0000256" key="2">
    <source>
        <dbReference type="ARBA" id="ARBA00006909"/>
    </source>
</evidence>
<dbReference type="AlphaFoldDB" id="H0Y1D0"/>
<protein>
    <recommendedName>
        <fullName evidence="8">MHC class I-like antigen recognition-like domain-containing protein</fullName>
    </recommendedName>
</protein>
<evidence type="ECO:0000313" key="10">
    <source>
        <dbReference type="Proteomes" id="UP000005225"/>
    </source>
</evidence>
<dbReference type="HOGENOM" id="CLU_086235_0_0_1"/>
<dbReference type="InParanoid" id="H0Y1D0"/>
<keyword evidence="3" id="KW-0732">Signal</keyword>
<keyword evidence="10" id="KW-1185">Reference proteome</keyword>
<keyword evidence="5" id="KW-1015">Disulfide bond</keyword>
<evidence type="ECO:0000256" key="7">
    <source>
        <dbReference type="ARBA" id="ARBA00054882"/>
    </source>
</evidence>
<dbReference type="GO" id="GO:0009897">
    <property type="term" value="C:external side of plasma membrane"/>
    <property type="evidence" value="ECO:0007669"/>
    <property type="project" value="TreeGrafter"/>
</dbReference>
<accession>H0Y1D0</accession>
<dbReference type="GO" id="GO:0001916">
    <property type="term" value="P:positive regulation of T cell mediated cytotoxicity"/>
    <property type="evidence" value="ECO:0007669"/>
    <property type="project" value="TreeGrafter"/>
</dbReference>
<dbReference type="InterPro" id="IPR050208">
    <property type="entry name" value="MHC_class-I_related"/>
</dbReference>
<keyword evidence="6" id="KW-0325">Glycoprotein</keyword>
<reference evidence="9" key="2">
    <citation type="submission" date="2025-08" db="UniProtKB">
        <authorList>
            <consortium name="Ensembl"/>
        </authorList>
    </citation>
    <scope>IDENTIFICATION</scope>
</reference>
<dbReference type="Pfam" id="PF00129">
    <property type="entry name" value="MHC_I"/>
    <property type="match status" value="1"/>
</dbReference>
<evidence type="ECO:0000256" key="1">
    <source>
        <dbReference type="ARBA" id="ARBA00004370"/>
    </source>
</evidence>
<dbReference type="eggNOG" id="ENOG502TM6M">
    <property type="taxonomic scope" value="Eukaryota"/>
</dbReference>
<dbReference type="PANTHER" id="PTHR16675">
    <property type="entry name" value="MHC CLASS I-RELATED"/>
    <property type="match status" value="1"/>
</dbReference>
<sequence>HSLWYTFTITPKSRHQPQWCKVQAQVDKMTFLHYDCGNKATEPFGTLGQAVRGTNAWHEQIETVHYMAEELTKELLANLPEDFATSDPLILQVKMSCQHKANGHTTGSWDFGSTEKTFLTFDAENRTWKVHYAGAKQMKEKWEHDPHVTRFFYFTSMGDCKSWLTNFLMHWEKMPQFRGHPAFFPSHPLTLSHCTYFWSIHGGFLNLETLGILVFPALWPKGEWLVWSPLLPS</sequence>
<dbReference type="Ensembl" id="ENSOGAT00000026138.1">
    <property type="protein sequence ID" value="ENSOGAP00000022173.1"/>
    <property type="gene ID" value="ENSOGAG00000025001.1"/>
</dbReference>
<evidence type="ECO:0000256" key="3">
    <source>
        <dbReference type="ARBA" id="ARBA00022729"/>
    </source>
</evidence>
<evidence type="ECO:0000256" key="4">
    <source>
        <dbReference type="ARBA" id="ARBA00023136"/>
    </source>
</evidence>
<dbReference type="Gene3D" id="3.30.500.10">
    <property type="entry name" value="MHC class I-like antigen recognition-like"/>
    <property type="match status" value="1"/>
</dbReference>
<comment type="function">
    <text evidence="7">Binds and activates the KLRK1/NKG2D receptor, mediating natural killer cell cytotoxicity.</text>
</comment>
<dbReference type="InterPro" id="IPR037055">
    <property type="entry name" value="MHC_I-like_Ag-recog_sf"/>
</dbReference>
<dbReference type="GeneTree" id="ENSGT01120000271825"/>
<comment type="similarity">
    <text evidence="2">Belongs to the MHC class I family.</text>
</comment>
<feature type="domain" description="MHC class I-like antigen recognition-like" evidence="8">
    <location>
        <begin position="1"/>
        <end position="169"/>
    </location>
</feature>
<name>H0Y1D0_OTOGA</name>
<dbReference type="OMA" id="SGICDPH"/>
<dbReference type="GO" id="GO:0005615">
    <property type="term" value="C:extracellular space"/>
    <property type="evidence" value="ECO:0007669"/>
    <property type="project" value="TreeGrafter"/>
</dbReference>
<reference evidence="10" key="1">
    <citation type="submission" date="2011-03" db="EMBL/GenBank/DDBJ databases">
        <title>Version 3 of the genome sequence of Otolemur garnettii (Bushbaby).</title>
        <authorList>
            <consortium name="The Broad Institute Genome Sequencing Platform"/>
            <person name="Di Palma F."/>
            <person name="Johnson J."/>
            <person name="Lander E.S."/>
            <person name="Lindblad-Toh K."/>
            <person name="Jaffe D.B."/>
            <person name="Gnerre S."/>
            <person name="MacCallum I."/>
            <person name="Przybylski D."/>
            <person name="Ribeiro F.J."/>
            <person name="Burton J.N."/>
            <person name="Walker B.J."/>
            <person name="Sharpe T."/>
            <person name="Hall G."/>
        </authorList>
    </citation>
    <scope>NUCLEOTIDE SEQUENCE [LARGE SCALE GENOMIC DNA]</scope>
</reference>
<dbReference type="STRING" id="30611.ENSOGAP00000022173"/>
<evidence type="ECO:0000313" key="9">
    <source>
        <dbReference type="Ensembl" id="ENSOGAP00000022173.1"/>
    </source>
</evidence>
<dbReference type="Proteomes" id="UP000005225">
    <property type="component" value="Unassembled WGS sequence"/>
</dbReference>
<dbReference type="GO" id="GO:0002486">
    <property type="term" value="P:antigen processing and presentation of endogenous peptide antigen via MHC class I via ER pathway, TAP-independent"/>
    <property type="evidence" value="ECO:0007669"/>
    <property type="project" value="TreeGrafter"/>
</dbReference>
<proteinExistence type="inferred from homology"/>
<dbReference type="GO" id="GO:0002476">
    <property type="term" value="P:antigen processing and presentation of endogenous peptide antigen via MHC class Ib"/>
    <property type="evidence" value="ECO:0007669"/>
    <property type="project" value="TreeGrafter"/>
</dbReference>
<dbReference type="InterPro" id="IPR011161">
    <property type="entry name" value="MHC_I-like_Ag-recog"/>
</dbReference>
<dbReference type="SUPFAM" id="SSF54452">
    <property type="entry name" value="MHC antigen-recognition domain"/>
    <property type="match status" value="1"/>
</dbReference>
<organism evidence="9 10">
    <name type="scientific">Otolemur garnettii</name>
    <name type="common">Small-eared galago</name>
    <name type="synonym">Garnett's greater bushbaby</name>
    <dbReference type="NCBI Taxonomy" id="30611"/>
    <lineage>
        <taxon>Eukaryota</taxon>
        <taxon>Metazoa</taxon>
        <taxon>Chordata</taxon>
        <taxon>Craniata</taxon>
        <taxon>Vertebrata</taxon>
        <taxon>Euteleostomi</taxon>
        <taxon>Mammalia</taxon>
        <taxon>Eutheria</taxon>
        <taxon>Euarchontoglires</taxon>
        <taxon>Primates</taxon>
        <taxon>Strepsirrhini</taxon>
        <taxon>Lorisiformes</taxon>
        <taxon>Galagidae</taxon>
        <taxon>Otolemur</taxon>
    </lineage>
</organism>
<reference evidence="9" key="3">
    <citation type="submission" date="2025-09" db="UniProtKB">
        <authorList>
            <consortium name="Ensembl"/>
        </authorList>
    </citation>
    <scope>IDENTIFICATION</scope>
</reference>
<evidence type="ECO:0000256" key="6">
    <source>
        <dbReference type="ARBA" id="ARBA00023180"/>
    </source>
</evidence>
<dbReference type="GO" id="GO:0006955">
    <property type="term" value="P:immune response"/>
    <property type="evidence" value="ECO:0007669"/>
    <property type="project" value="TreeGrafter"/>
</dbReference>
<evidence type="ECO:0000256" key="5">
    <source>
        <dbReference type="ARBA" id="ARBA00023157"/>
    </source>
</evidence>
<evidence type="ECO:0000259" key="8">
    <source>
        <dbReference type="Pfam" id="PF00129"/>
    </source>
</evidence>
<dbReference type="PANTHER" id="PTHR16675:SF268">
    <property type="entry name" value="UL16-BINDING PROTEIN 1"/>
    <property type="match status" value="1"/>
</dbReference>
<dbReference type="FunFam" id="3.30.500.10:FF:000004">
    <property type="entry name" value="Retinoic acid early-inducible protein 1-beta"/>
    <property type="match status" value="1"/>
</dbReference>